<feature type="compositionally biased region" description="Basic residues" evidence="1">
    <location>
        <begin position="312"/>
        <end position="321"/>
    </location>
</feature>
<accession>A0A9E7AJW1</accession>
<feature type="compositionally biased region" description="Low complexity" evidence="1">
    <location>
        <begin position="53"/>
        <end position="64"/>
    </location>
</feature>
<dbReference type="AlphaFoldDB" id="A0A9E7AJW1"/>
<feature type="compositionally biased region" description="Basic and acidic residues" evidence="1">
    <location>
        <begin position="76"/>
        <end position="87"/>
    </location>
</feature>
<keyword evidence="2" id="KW-0472">Membrane</keyword>
<dbReference type="KEGG" id="agh:M3I41_01630"/>
<feature type="region of interest" description="Disordered" evidence="1">
    <location>
        <begin position="1"/>
        <end position="327"/>
    </location>
</feature>
<gene>
    <name evidence="3" type="ORF">M3I41_01630</name>
</gene>
<proteinExistence type="predicted"/>
<protein>
    <submittedName>
        <fullName evidence="3">Uncharacterized protein</fullName>
    </submittedName>
</protein>
<feature type="compositionally biased region" description="Polar residues" evidence="1">
    <location>
        <begin position="203"/>
        <end position="214"/>
    </location>
</feature>
<reference evidence="3" key="1">
    <citation type="submission" date="2022-05" db="EMBL/GenBank/DDBJ databases">
        <title>Using nanopore sequencing to obtain complete genomes from saliva samples.</title>
        <authorList>
            <person name="Baker J.L."/>
        </authorList>
    </citation>
    <scope>NUCLEOTIDE SEQUENCE</scope>
    <source>
        <strain evidence="3">JCVI-JB-Ag32</strain>
    </source>
</reference>
<feature type="transmembrane region" description="Helical" evidence="2">
    <location>
        <begin position="340"/>
        <end position="357"/>
    </location>
</feature>
<evidence type="ECO:0000256" key="1">
    <source>
        <dbReference type="SAM" id="MobiDB-lite"/>
    </source>
</evidence>
<feature type="compositionally biased region" description="Basic and acidic residues" evidence="1">
    <location>
        <begin position="1"/>
        <end position="10"/>
    </location>
</feature>
<keyword evidence="2" id="KW-1133">Transmembrane helix</keyword>
<evidence type="ECO:0000313" key="3">
    <source>
        <dbReference type="EMBL" id="UQF80004.1"/>
    </source>
</evidence>
<feature type="compositionally biased region" description="Gly residues" evidence="1">
    <location>
        <begin position="43"/>
        <end position="52"/>
    </location>
</feature>
<dbReference type="EMBL" id="CP097095">
    <property type="protein sequence ID" value="UQF80004.1"/>
    <property type="molecule type" value="Genomic_DNA"/>
</dbReference>
<sequence length="524" mass="54220">MARGDDDSSNRTRGRRKSPFPPLRLVQDLPDSDDAAPRSPSGAGKGVGGARTTGGRTTGSARASSHGQQVRGAKARTNELRAARSGERSQASSAQARKAHPAGAGQGSAASRNTPGRPGAKGTSQKAAGQKATGQKGSAQRGSNASARGAQRGTSRGGQNAGQARSSQGSSAQARPGQGHSGQGRSGQASNAQGRAQGRPTARTGQAGNAQRAAQSRSSQGHTSQGHSGQARSSQGRASQPRTSQGRSGQGRGGQGAASRTGAASTARRARAGGQQQNPRKQAQGAPGKRRVNAPGARPSRPQSQAPERRRPPANRPKKPPRQPMDPALKASLMRLGRNVFLVVLTVVLVVWGFNYVTETVRVQNLQAARQNQGSGMPTPLACDTKNLDVTITLPAQVARGQALTVNLKVANKANIPCIFDVGSEHLQMRVTSGTDTVYDAATCKVEPNSRKMLLAPLTAKAAGESAYVSANPTPDSFTTSVSWNGQRYKADCSSAGPSQAGTYVLRLNLDGKELVGQQVFIVK</sequence>
<name>A0A9E7AJW1_9ACTO</name>
<dbReference type="Proteomes" id="UP000830236">
    <property type="component" value="Chromosome"/>
</dbReference>
<evidence type="ECO:0000256" key="2">
    <source>
        <dbReference type="SAM" id="Phobius"/>
    </source>
</evidence>
<feature type="compositionally biased region" description="Low complexity" evidence="1">
    <location>
        <begin position="161"/>
        <end position="178"/>
    </location>
</feature>
<feature type="compositionally biased region" description="Polar residues" evidence="1">
    <location>
        <begin position="122"/>
        <end position="146"/>
    </location>
</feature>
<keyword evidence="2" id="KW-0812">Transmembrane</keyword>
<feature type="compositionally biased region" description="Low complexity" evidence="1">
    <location>
        <begin position="215"/>
        <end position="230"/>
    </location>
</feature>
<organism evidence="3 4">
    <name type="scientific">Actinomyces graevenitzii</name>
    <dbReference type="NCBI Taxonomy" id="55565"/>
    <lineage>
        <taxon>Bacteria</taxon>
        <taxon>Bacillati</taxon>
        <taxon>Actinomycetota</taxon>
        <taxon>Actinomycetes</taxon>
        <taxon>Actinomycetales</taxon>
        <taxon>Actinomycetaceae</taxon>
        <taxon>Actinomyces</taxon>
    </lineage>
</organism>
<evidence type="ECO:0000313" key="4">
    <source>
        <dbReference type="Proteomes" id="UP000830236"/>
    </source>
</evidence>
<feature type="compositionally biased region" description="Low complexity" evidence="1">
    <location>
        <begin position="257"/>
        <end position="277"/>
    </location>
</feature>